<evidence type="ECO:0000256" key="3">
    <source>
        <dbReference type="ARBA" id="ARBA00023163"/>
    </source>
</evidence>
<keyword evidence="3" id="KW-0804">Transcription</keyword>
<dbReference type="AlphaFoldDB" id="A0A9E5A2F2"/>
<dbReference type="Gene3D" id="1.10.10.10">
    <property type="entry name" value="Winged helix-like DNA-binding domain superfamily/Winged helix DNA-binding domain"/>
    <property type="match status" value="1"/>
</dbReference>
<accession>A0A9E5A2F2</accession>
<dbReference type="PROSITE" id="PS51118">
    <property type="entry name" value="HTH_HXLR"/>
    <property type="match status" value="1"/>
</dbReference>
<evidence type="ECO:0000313" key="5">
    <source>
        <dbReference type="EMBL" id="MCZ3364478.1"/>
    </source>
</evidence>
<feature type="domain" description="HTH hxlR-type" evidence="4">
    <location>
        <begin position="4"/>
        <end position="102"/>
    </location>
</feature>
<dbReference type="InterPro" id="IPR011991">
    <property type="entry name" value="ArsR-like_HTH"/>
</dbReference>
<evidence type="ECO:0000256" key="1">
    <source>
        <dbReference type="ARBA" id="ARBA00023015"/>
    </source>
</evidence>
<dbReference type="EMBL" id="JAPVES010000030">
    <property type="protein sequence ID" value="MCZ3372230.1"/>
    <property type="molecule type" value="Genomic_DNA"/>
</dbReference>
<protein>
    <submittedName>
        <fullName evidence="6">Helix-turn-helix domain-containing protein</fullName>
    </submittedName>
</protein>
<reference evidence="6" key="1">
    <citation type="submission" date="2022-12" db="EMBL/GenBank/DDBJ databases">
        <title>Reclassification of two methanogenic archaea species isolated from the Kolyma lowland permafrost.</title>
        <authorList>
            <person name="Trubitsyn V.E."/>
            <person name="Rivkina E.M."/>
            <person name="Shcherbakova V.A."/>
        </authorList>
    </citation>
    <scope>NUCLEOTIDE SEQUENCE</scope>
    <source>
        <strain evidence="5">M2</strain>
        <strain evidence="6">MK4</strain>
    </source>
</reference>
<dbReference type="SUPFAM" id="SSF46785">
    <property type="entry name" value="Winged helix' DNA-binding domain"/>
    <property type="match status" value="1"/>
</dbReference>
<dbReference type="Proteomes" id="UP001068021">
    <property type="component" value="Unassembled WGS sequence"/>
</dbReference>
<evidence type="ECO:0000259" key="4">
    <source>
        <dbReference type="PROSITE" id="PS51118"/>
    </source>
</evidence>
<evidence type="ECO:0000313" key="6">
    <source>
        <dbReference type="EMBL" id="MCZ3372230.1"/>
    </source>
</evidence>
<dbReference type="InterPro" id="IPR002577">
    <property type="entry name" value="HTH_HxlR"/>
</dbReference>
<keyword evidence="7" id="KW-1185">Reference proteome</keyword>
<dbReference type="InterPro" id="IPR036388">
    <property type="entry name" value="WH-like_DNA-bd_sf"/>
</dbReference>
<gene>
    <name evidence="6" type="ORF">O3H35_06255</name>
    <name evidence="5" type="ORF">O3H54_01150</name>
</gene>
<dbReference type="RefSeq" id="WP_211251429.1">
    <property type="nucleotide sequence ID" value="NZ_JAPVER010000018.1"/>
</dbReference>
<evidence type="ECO:0000313" key="7">
    <source>
        <dbReference type="Proteomes" id="UP001068021"/>
    </source>
</evidence>
<proteinExistence type="predicted"/>
<dbReference type="InterPro" id="IPR036390">
    <property type="entry name" value="WH_DNA-bd_sf"/>
</dbReference>
<dbReference type="GO" id="GO:0003677">
    <property type="term" value="F:DNA binding"/>
    <property type="evidence" value="ECO:0007669"/>
    <property type="project" value="UniProtKB-KW"/>
</dbReference>
<dbReference type="EMBL" id="JAPVER010000018">
    <property type="protein sequence ID" value="MCZ3364478.1"/>
    <property type="molecule type" value="Genomic_DNA"/>
</dbReference>
<organism evidence="6">
    <name type="scientific">Methanobacterium veterum</name>
    <dbReference type="NCBI Taxonomy" id="408577"/>
    <lineage>
        <taxon>Archaea</taxon>
        <taxon>Methanobacteriati</taxon>
        <taxon>Methanobacteriota</taxon>
        <taxon>Methanomada group</taxon>
        <taxon>Methanobacteria</taxon>
        <taxon>Methanobacteriales</taxon>
        <taxon>Methanobacteriaceae</taxon>
        <taxon>Methanobacterium</taxon>
    </lineage>
</organism>
<comment type="caution">
    <text evidence="6">The sequence shown here is derived from an EMBL/GenBank/DDBJ whole genome shotgun (WGS) entry which is preliminary data.</text>
</comment>
<keyword evidence="2" id="KW-0238">DNA-binding</keyword>
<dbReference type="Pfam" id="PF01638">
    <property type="entry name" value="HxlR"/>
    <property type="match status" value="1"/>
</dbReference>
<evidence type="ECO:0000256" key="2">
    <source>
        <dbReference type="ARBA" id="ARBA00023125"/>
    </source>
</evidence>
<dbReference type="Proteomes" id="UP001074446">
    <property type="component" value="Unassembled WGS sequence"/>
</dbReference>
<dbReference type="CDD" id="cd00090">
    <property type="entry name" value="HTH_ARSR"/>
    <property type="match status" value="1"/>
</dbReference>
<dbReference type="PANTHER" id="PTHR33204:SF29">
    <property type="entry name" value="TRANSCRIPTIONAL REGULATOR"/>
    <property type="match status" value="1"/>
</dbReference>
<keyword evidence="1" id="KW-0805">Transcription regulation</keyword>
<sequence>MRRESDKITIRIIGSKWNLMIIFNLSHQTLRFTELQKRMDNVNPKTITKHLRYLERYNIIKRVVYPEVPPKVEYSLTEYGIALIPLLKPIMEWGSTLQYDITKEK</sequence>
<dbReference type="PANTHER" id="PTHR33204">
    <property type="entry name" value="TRANSCRIPTIONAL REGULATOR, MARR FAMILY"/>
    <property type="match status" value="1"/>
</dbReference>
<name>A0A9E5A2F2_9EURY</name>